<dbReference type="OrthoDB" id="3638322at2"/>
<keyword evidence="1" id="KW-0812">Transmembrane</keyword>
<name>A0A229RGN2_9PSEU</name>
<dbReference type="EMBL" id="NMQT01000167">
    <property type="protein sequence ID" value="OXM45554.1"/>
    <property type="molecule type" value="Genomic_DNA"/>
</dbReference>
<keyword evidence="3" id="KW-1185">Reference proteome</keyword>
<reference evidence="2 3" key="1">
    <citation type="submission" date="2017-07" db="EMBL/GenBank/DDBJ databases">
        <title>Amycolatopsis thailandensis Genome sequencing and assembly.</title>
        <authorList>
            <person name="Kaur N."/>
            <person name="Mayilraj S."/>
        </authorList>
    </citation>
    <scope>NUCLEOTIDE SEQUENCE [LARGE SCALE GENOMIC DNA]</scope>
    <source>
        <strain evidence="2 3">JCM 16380</strain>
    </source>
</reference>
<dbReference type="AlphaFoldDB" id="A0A229RGN2"/>
<evidence type="ECO:0000256" key="1">
    <source>
        <dbReference type="SAM" id="Phobius"/>
    </source>
</evidence>
<evidence type="ECO:0000313" key="3">
    <source>
        <dbReference type="Proteomes" id="UP000215223"/>
    </source>
</evidence>
<protein>
    <submittedName>
        <fullName evidence="2">Uncharacterized protein</fullName>
    </submittedName>
</protein>
<feature type="transmembrane region" description="Helical" evidence="1">
    <location>
        <begin position="74"/>
        <end position="96"/>
    </location>
</feature>
<accession>A0A229RGN2</accession>
<keyword evidence="1" id="KW-1133">Transmembrane helix</keyword>
<proteinExistence type="predicted"/>
<gene>
    <name evidence="2" type="ORF">CFP71_38630</name>
</gene>
<comment type="caution">
    <text evidence="2">The sequence shown here is derived from an EMBL/GenBank/DDBJ whole genome shotgun (WGS) entry which is preliminary data.</text>
</comment>
<feature type="transmembrane region" description="Helical" evidence="1">
    <location>
        <begin position="108"/>
        <end position="132"/>
    </location>
</feature>
<organism evidence="2 3">
    <name type="scientific">Amycolatopsis thailandensis</name>
    <dbReference type="NCBI Taxonomy" id="589330"/>
    <lineage>
        <taxon>Bacteria</taxon>
        <taxon>Bacillati</taxon>
        <taxon>Actinomycetota</taxon>
        <taxon>Actinomycetes</taxon>
        <taxon>Pseudonocardiales</taxon>
        <taxon>Pseudonocardiaceae</taxon>
        <taxon>Amycolatopsis</taxon>
    </lineage>
</organism>
<feature type="transmembrane region" description="Helical" evidence="1">
    <location>
        <begin position="43"/>
        <end position="67"/>
    </location>
</feature>
<dbReference type="Proteomes" id="UP000215223">
    <property type="component" value="Unassembled WGS sequence"/>
</dbReference>
<keyword evidence="1" id="KW-0472">Membrane</keyword>
<evidence type="ECO:0000313" key="2">
    <source>
        <dbReference type="EMBL" id="OXM45554.1"/>
    </source>
</evidence>
<sequence length="140" mass="14203">MPRVISALGGVLLTPVALGLVIYSGSRLQGMYAQAYTVGEDPLGMILLIVGGFFLLGVALLGALSGLGPVLGGLIWGVIPGLTTLLGGTSVMSSLYDFGGRELGVGLVSWLVLGALFGSGFLLVGAGLVGTLTRRRSNRV</sequence>